<sequence length="347" mass="39266">MNNQSNLYITPEAQLADRFLLCIPRAEKIDEAELKHIVNWNDSHDKDLYDKYHVIALDILINEGYLTKHPGVGINNRSTQYSLTHAGRKLKDEGGYVLALRKKNEKESFSNKINNAEGKKKIFDNKFKFFLLLLACIAPLIGVISFWKKYSSTSDILQSQSQSLPTVDTTSKYIQTPQKPYIKKAGRSENHLNQIPEQSTPLQATLQSDKHVEAPVNMPTVTNEPIQTTTSDNIEFKLMKAEGNSKAQSIKLTMVLTTSAANWYIMSAVKSIIDPEGNEYRLKSFTIGASDYITSIDLKTGVPIKCTYTFGGVLPDVKKIKLFNYSYTHSWGEPFAVEFRDIPVDWK</sequence>
<gene>
    <name evidence="2" type="ORF">SAMN04488505_103113</name>
</gene>
<dbReference type="OrthoDB" id="652866at2"/>
<keyword evidence="1" id="KW-0812">Transmembrane</keyword>
<dbReference type="AlphaFoldDB" id="A0A1H7UVW3"/>
<feature type="transmembrane region" description="Helical" evidence="1">
    <location>
        <begin position="129"/>
        <end position="147"/>
    </location>
</feature>
<proteinExistence type="predicted"/>
<evidence type="ECO:0000313" key="3">
    <source>
        <dbReference type="Proteomes" id="UP000198984"/>
    </source>
</evidence>
<name>A0A1H7UVW3_9BACT</name>
<evidence type="ECO:0000313" key="2">
    <source>
        <dbReference type="EMBL" id="SEM00617.1"/>
    </source>
</evidence>
<dbReference type="EMBL" id="FOBB01000003">
    <property type="protein sequence ID" value="SEM00617.1"/>
    <property type="molecule type" value="Genomic_DNA"/>
</dbReference>
<protein>
    <submittedName>
        <fullName evidence="2">Uncharacterized protein</fullName>
    </submittedName>
</protein>
<dbReference type="RefSeq" id="WP_089912318.1">
    <property type="nucleotide sequence ID" value="NZ_FOBB01000003.1"/>
</dbReference>
<keyword evidence="1" id="KW-0472">Membrane</keyword>
<keyword evidence="3" id="KW-1185">Reference proteome</keyword>
<evidence type="ECO:0000256" key="1">
    <source>
        <dbReference type="SAM" id="Phobius"/>
    </source>
</evidence>
<keyword evidence="1" id="KW-1133">Transmembrane helix</keyword>
<reference evidence="2 3" key="1">
    <citation type="submission" date="2016-10" db="EMBL/GenBank/DDBJ databases">
        <authorList>
            <person name="de Groot N.N."/>
        </authorList>
    </citation>
    <scope>NUCLEOTIDE SEQUENCE [LARGE SCALE GENOMIC DNA]</scope>
    <source>
        <strain evidence="2 3">DSM 21039</strain>
    </source>
</reference>
<organism evidence="2 3">
    <name type="scientific">Chitinophaga rupis</name>
    <dbReference type="NCBI Taxonomy" id="573321"/>
    <lineage>
        <taxon>Bacteria</taxon>
        <taxon>Pseudomonadati</taxon>
        <taxon>Bacteroidota</taxon>
        <taxon>Chitinophagia</taxon>
        <taxon>Chitinophagales</taxon>
        <taxon>Chitinophagaceae</taxon>
        <taxon>Chitinophaga</taxon>
    </lineage>
</organism>
<accession>A0A1H7UVW3</accession>
<dbReference type="Proteomes" id="UP000198984">
    <property type="component" value="Unassembled WGS sequence"/>
</dbReference>